<reference evidence="3" key="1">
    <citation type="journal article" date="2014" name="Int. J. Syst. Evol. Microbiol.">
        <title>Complete genome sequence of Corynebacterium casei LMG S-19264T (=DSM 44701T), isolated from a smear-ripened cheese.</title>
        <authorList>
            <consortium name="US DOE Joint Genome Institute (JGI-PGF)"/>
            <person name="Walter F."/>
            <person name="Albersmeier A."/>
            <person name="Kalinowski J."/>
            <person name="Ruckert C."/>
        </authorList>
    </citation>
    <scope>NUCLEOTIDE SEQUENCE</scope>
    <source>
        <strain evidence="3">CGMCC 4.7368</strain>
    </source>
</reference>
<dbReference type="EMBL" id="BMNH01000013">
    <property type="protein sequence ID" value="GGO73481.1"/>
    <property type="molecule type" value="Genomic_DNA"/>
</dbReference>
<reference evidence="3" key="2">
    <citation type="submission" date="2020-09" db="EMBL/GenBank/DDBJ databases">
        <authorList>
            <person name="Sun Q."/>
            <person name="Zhou Y."/>
        </authorList>
    </citation>
    <scope>NUCLEOTIDE SEQUENCE</scope>
    <source>
        <strain evidence="3">CGMCC 4.7368</strain>
    </source>
</reference>
<dbReference type="Proteomes" id="UP000646523">
    <property type="component" value="Unassembled WGS sequence"/>
</dbReference>
<evidence type="ECO:0000313" key="4">
    <source>
        <dbReference type="Proteomes" id="UP000646523"/>
    </source>
</evidence>
<accession>A0A918DMN5</accession>
<feature type="compositionally biased region" description="Low complexity" evidence="1">
    <location>
        <begin position="66"/>
        <end position="85"/>
    </location>
</feature>
<dbReference type="AlphaFoldDB" id="A0A918DMN5"/>
<feature type="signal peptide" evidence="2">
    <location>
        <begin position="1"/>
        <end position="36"/>
    </location>
</feature>
<evidence type="ECO:0000256" key="2">
    <source>
        <dbReference type="SAM" id="SignalP"/>
    </source>
</evidence>
<feature type="region of interest" description="Disordered" evidence="1">
    <location>
        <begin position="50"/>
        <end position="85"/>
    </location>
</feature>
<gene>
    <name evidence="3" type="ORF">GCM10012289_43980</name>
</gene>
<evidence type="ECO:0000256" key="1">
    <source>
        <dbReference type="SAM" id="MobiDB-lite"/>
    </source>
</evidence>
<organism evidence="3 4">
    <name type="scientific">Nonomuraea cavernae</name>
    <dbReference type="NCBI Taxonomy" id="2045107"/>
    <lineage>
        <taxon>Bacteria</taxon>
        <taxon>Bacillati</taxon>
        <taxon>Actinomycetota</taxon>
        <taxon>Actinomycetes</taxon>
        <taxon>Streptosporangiales</taxon>
        <taxon>Streptosporangiaceae</taxon>
        <taxon>Nonomuraea</taxon>
    </lineage>
</organism>
<evidence type="ECO:0000313" key="3">
    <source>
        <dbReference type="EMBL" id="GGO73481.1"/>
    </source>
</evidence>
<proteinExistence type="predicted"/>
<name>A0A918DMN5_9ACTN</name>
<dbReference type="RefSeq" id="WP_189126027.1">
    <property type="nucleotide sequence ID" value="NZ_BMNH01000013.1"/>
</dbReference>
<keyword evidence="4" id="KW-1185">Reference proteome</keyword>
<protein>
    <submittedName>
        <fullName evidence="3">Uncharacterized protein</fullName>
    </submittedName>
</protein>
<comment type="caution">
    <text evidence="3">The sequence shown here is derived from an EMBL/GenBank/DDBJ whole genome shotgun (WGS) entry which is preliminary data.</text>
</comment>
<sequence length="85" mass="8514">MHLPMGSVSRLSRVLRLSLAVAVVSLGGVMVSSAPAAAVSHSTIVSVAQGQLNNAARNHESPPTPTTATATATTSKPSPPSATVR</sequence>
<feature type="chain" id="PRO_5036827084" evidence="2">
    <location>
        <begin position="37"/>
        <end position="85"/>
    </location>
</feature>
<keyword evidence="2" id="KW-0732">Signal</keyword>